<gene>
    <name evidence="1" type="ORF">VP395_05075</name>
</gene>
<comment type="caution">
    <text evidence="1">The sequence shown here is derived from an EMBL/GenBank/DDBJ whole genome shotgun (WGS) entry which is preliminary data.</text>
</comment>
<evidence type="ECO:0000313" key="2">
    <source>
        <dbReference type="Proteomes" id="UP001416393"/>
    </source>
</evidence>
<organism evidence="1 2">
    <name type="scientific">Mariniflexile soesokkakense</name>
    <dbReference type="NCBI Taxonomy" id="1343160"/>
    <lineage>
        <taxon>Bacteria</taxon>
        <taxon>Pseudomonadati</taxon>
        <taxon>Bacteroidota</taxon>
        <taxon>Flavobacteriia</taxon>
        <taxon>Flavobacteriales</taxon>
        <taxon>Flavobacteriaceae</taxon>
        <taxon>Mariniflexile</taxon>
    </lineage>
</organism>
<proteinExistence type="predicted"/>
<dbReference type="EMBL" id="JAZHYP010000002">
    <property type="protein sequence ID" value="MEN3323087.1"/>
    <property type="molecule type" value="Genomic_DNA"/>
</dbReference>
<dbReference type="Proteomes" id="UP001416393">
    <property type="component" value="Unassembled WGS sequence"/>
</dbReference>
<reference evidence="1 2" key="1">
    <citation type="submission" date="2024-01" db="EMBL/GenBank/DDBJ databases">
        <title>Mariniflexile litorale sp. nov., isolated from the shallow sediments of the Sea of Japan.</title>
        <authorList>
            <person name="Romanenko L."/>
            <person name="Bystritskaya E."/>
            <person name="Isaeva M."/>
        </authorList>
    </citation>
    <scope>NUCLEOTIDE SEQUENCE [LARGE SCALE GENOMIC DNA]</scope>
    <source>
        <strain evidence="1 2">KCTC 32427</strain>
    </source>
</reference>
<sequence>MNYEISKEADVELQKAICYFKLYYKEESFMDDLLNQLRIICSMPKAFQVWYNKVRIVSLEHFNSLYSL</sequence>
<keyword evidence="2" id="KW-1185">Reference proteome</keyword>
<accession>A0ABV0AA63</accession>
<name>A0ABV0AA63_9FLAO</name>
<protein>
    <submittedName>
        <fullName evidence="1">Uncharacterized protein</fullName>
    </submittedName>
</protein>
<dbReference type="RefSeq" id="WP_346240655.1">
    <property type="nucleotide sequence ID" value="NZ_JAZHYP010000002.1"/>
</dbReference>
<evidence type="ECO:0000313" key="1">
    <source>
        <dbReference type="EMBL" id="MEN3323087.1"/>
    </source>
</evidence>